<keyword evidence="1 2" id="KW-0732">Signal</keyword>
<dbReference type="Proteomes" id="UP000057181">
    <property type="component" value="Chromosome"/>
</dbReference>
<dbReference type="Pfam" id="PF13517">
    <property type="entry name" value="FG-GAP_3"/>
    <property type="match status" value="1"/>
</dbReference>
<name>A0A0U3G2I3_9MICC</name>
<dbReference type="EMBL" id="BJZR01000003">
    <property type="protein sequence ID" value="GEO90924.1"/>
    <property type="molecule type" value="Genomic_DNA"/>
</dbReference>
<reference evidence="4 6" key="2">
    <citation type="submission" date="2019-07" db="EMBL/GenBank/DDBJ databases">
        <title>Whole genome shotgun sequence of Kocuria flava NBRC 107626.</title>
        <authorList>
            <person name="Hosoyama A."/>
            <person name="Uohara A."/>
            <person name="Ohji S."/>
            <person name="Ichikawa N."/>
        </authorList>
    </citation>
    <scope>NUCLEOTIDE SEQUENCE [LARGE SCALE GENOMIC DNA]</scope>
    <source>
        <strain evidence="4 6">NBRC 107626</strain>
    </source>
</reference>
<dbReference type="RefSeq" id="WP_058857874.1">
    <property type="nucleotide sequence ID" value="NZ_BJZR01000003.1"/>
</dbReference>
<evidence type="ECO:0000313" key="5">
    <source>
        <dbReference type="Proteomes" id="UP000057181"/>
    </source>
</evidence>
<evidence type="ECO:0000313" key="4">
    <source>
        <dbReference type="EMBL" id="GEO90924.1"/>
    </source>
</evidence>
<reference evidence="3 5" key="1">
    <citation type="submission" date="2015-11" db="EMBL/GenBank/DDBJ databases">
        <title>Complete Genome Sequence of Kocuria flava strain HO-9041.</title>
        <authorList>
            <person name="Zhou M."/>
            <person name="Dai J."/>
        </authorList>
    </citation>
    <scope>NUCLEOTIDE SEQUENCE [LARGE SCALE GENOMIC DNA]</scope>
    <source>
        <strain evidence="3 5">HO-9041</strain>
    </source>
</reference>
<organism evidence="3 5">
    <name type="scientific">Kocuria flava</name>
    <dbReference type="NCBI Taxonomy" id="446860"/>
    <lineage>
        <taxon>Bacteria</taxon>
        <taxon>Bacillati</taxon>
        <taxon>Actinomycetota</taxon>
        <taxon>Actinomycetes</taxon>
        <taxon>Micrococcales</taxon>
        <taxon>Micrococcaceae</taxon>
        <taxon>Kocuria</taxon>
    </lineage>
</organism>
<feature type="chain" id="PRO_5044547190" description="Esterase" evidence="2">
    <location>
        <begin position="32"/>
        <end position="411"/>
    </location>
</feature>
<keyword evidence="6" id="KW-1185">Reference proteome</keyword>
<protein>
    <recommendedName>
        <fullName evidence="7">Esterase</fullName>
    </recommendedName>
</protein>
<dbReference type="EMBL" id="CP013254">
    <property type="protein sequence ID" value="ALU39162.1"/>
    <property type="molecule type" value="Genomic_DNA"/>
</dbReference>
<proteinExistence type="predicted"/>
<evidence type="ECO:0000313" key="6">
    <source>
        <dbReference type="Proteomes" id="UP000321155"/>
    </source>
</evidence>
<dbReference type="OrthoDB" id="9758772at2"/>
<dbReference type="Gene3D" id="2.40.128.340">
    <property type="match status" value="1"/>
</dbReference>
<evidence type="ECO:0000313" key="3">
    <source>
        <dbReference type="EMBL" id="ALU39162.1"/>
    </source>
</evidence>
<evidence type="ECO:0008006" key="7">
    <source>
        <dbReference type="Google" id="ProtNLM"/>
    </source>
</evidence>
<evidence type="ECO:0000256" key="1">
    <source>
        <dbReference type="ARBA" id="ARBA00022729"/>
    </source>
</evidence>
<accession>A0A0U3G2I3</accession>
<dbReference type="SUPFAM" id="SSF69318">
    <property type="entry name" value="Integrin alpha N-terminal domain"/>
    <property type="match status" value="2"/>
</dbReference>
<feature type="signal peptide" evidence="2">
    <location>
        <begin position="1"/>
        <end position="31"/>
    </location>
</feature>
<dbReference type="STRING" id="446860.AS188_04645"/>
<dbReference type="AlphaFoldDB" id="A0A0U3G2I3"/>
<dbReference type="Proteomes" id="UP000321155">
    <property type="component" value="Unassembled WGS sequence"/>
</dbReference>
<dbReference type="KEGG" id="kfv:AS188_04645"/>
<sequence>MSRSMLTRLLTGASAALLAATGIAVAGPAQAATAQPFLSYRDGWRVERHPRALGDLNGDGRDDVVGFGDAGVWVGYGRADGTFTAPALAVRDFGWNQGWRVDRHPRHVADVDGDGRDDLVGFGDAGVVVSYAQPGGGFTAPQLKLREFGWDQGWRTDQHVRALADLSGNGTADIVGFGHSGVTVAHGRADRIFDGAGKRIDSYGWDRGWRVEKNPRLLADVDGNGTADIVGFGDAGTYVSSFSVLGDTFTQPALEVRDFGWAQGWRVDQHPRAVADANGDGRADLIGFGRAGTYAAYSRAHQAGEPTFFPVSLELADLGSAQGWRVDRHPRGTADVNGDGIADVVGFGNAGTYAAFGDDNVLVGPQLLSPEFGYGAGWTPDRYPRLLGDVNGDGRDDVVGFGFSATYVGLL</sequence>
<evidence type="ECO:0000256" key="2">
    <source>
        <dbReference type="SAM" id="SignalP"/>
    </source>
</evidence>
<gene>
    <name evidence="3" type="ORF">AS188_04645</name>
    <name evidence="4" type="ORF">KFL01_02300</name>
</gene>
<dbReference type="InterPro" id="IPR013517">
    <property type="entry name" value="FG-GAP"/>
</dbReference>
<dbReference type="InterPro" id="IPR028994">
    <property type="entry name" value="Integrin_alpha_N"/>
</dbReference>